<evidence type="ECO:0000256" key="2">
    <source>
        <dbReference type="ARBA" id="ARBA00008664"/>
    </source>
</evidence>
<dbReference type="GO" id="GO:0016891">
    <property type="term" value="F:RNA endonuclease activity producing 5'-phosphomonoesters, hydrolytic mechanism"/>
    <property type="evidence" value="ECO:0007669"/>
    <property type="project" value="TreeGrafter"/>
</dbReference>
<protein>
    <recommendedName>
        <fullName evidence="3">phospholipase D</fullName>
        <ecNumber evidence="3">3.1.4.4</ecNumber>
    </recommendedName>
</protein>
<keyword evidence="6" id="KW-0443">Lipid metabolism</keyword>
<dbReference type="PROSITE" id="PS50035">
    <property type="entry name" value="PLD"/>
    <property type="match status" value="1"/>
</dbReference>
<name>A0A7Y3R832_9FLAO</name>
<dbReference type="EMBL" id="JABEVX010000002">
    <property type="protein sequence ID" value="NNT71576.1"/>
    <property type="molecule type" value="Genomic_DNA"/>
</dbReference>
<dbReference type="InterPro" id="IPR051406">
    <property type="entry name" value="PLD_domain"/>
</dbReference>
<comment type="caution">
    <text evidence="8">The sequence shown here is derived from an EMBL/GenBank/DDBJ whole genome shotgun (WGS) entry which is preliminary data.</text>
</comment>
<organism evidence="8 9">
    <name type="scientific">Flavobacterium rivulicola</name>
    <dbReference type="NCBI Taxonomy" id="2732161"/>
    <lineage>
        <taxon>Bacteria</taxon>
        <taxon>Pseudomonadati</taxon>
        <taxon>Bacteroidota</taxon>
        <taxon>Flavobacteriia</taxon>
        <taxon>Flavobacteriales</taxon>
        <taxon>Flavobacteriaceae</taxon>
        <taxon>Flavobacterium</taxon>
    </lineage>
</organism>
<evidence type="ECO:0000256" key="5">
    <source>
        <dbReference type="ARBA" id="ARBA00022963"/>
    </source>
</evidence>
<dbReference type="CDD" id="cd00138">
    <property type="entry name" value="PLDc_SF"/>
    <property type="match status" value="1"/>
</dbReference>
<dbReference type="InterPro" id="IPR001736">
    <property type="entry name" value="PLipase_D/transphosphatidylase"/>
</dbReference>
<keyword evidence="4" id="KW-0378">Hydrolase</keyword>
<dbReference type="Pfam" id="PF25608">
    <property type="entry name" value="NAL1_N"/>
    <property type="match status" value="1"/>
</dbReference>
<proteinExistence type="inferred from homology"/>
<dbReference type="AlphaFoldDB" id="A0A7Y3R832"/>
<dbReference type="Proteomes" id="UP000536509">
    <property type="component" value="Unassembled WGS sequence"/>
</dbReference>
<feature type="domain" description="PLD phosphodiesterase" evidence="7">
    <location>
        <begin position="480"/>
        <end position="507"/>
    </location>
</feature>
<dbReference type="PANTHER" id="PTHR43856">
    <property type="entry name" value="CARDIOLIPIN HYDROLASE"/>
    <property type="match status" value="1"/>
</dbReference>
<dbReference type="RefSeq" id="WP_171221784.1">
    <property type="nucleotide sequence ID" value="NZ_CP121446.1"/>
</dbReference>
<dbReference type="CDD" id="cd09128">
    <property type="entry name" value="PLDc_unchar1_2"/>
    <property type="match status" value="1"/>
</dbReference>
<dbReference type="Gene3D" id="3.30.870.10">
    <property type="entry name" value="Endonuclease Chain A"/>
    <property type="match status" value="2"/>
</dbReference>
<dbReference type="PANTHER" id="PTHR43856:SF1">
    <property type="entry name" value="MITOCHONDRIAL CARDIOLIPIN HYDROLASE"/>
    <property type="match status" value="1"/>
</dbReference>
<evidence type="ECO:0000256" key="3">
    <source>
        <dbReference type="ARBA" id="ARBA00012027"/>
    </source>
</evidence>
<reference evidence="8 9" key="1">
    <citation type="submission" date="2020-05" db="EMBL/GenBank/DDBJ databases">
        <title>Draft genome of Flavobacterium sp. IMCC34852.</title>
        <authorList>
            <person name="Song J."/>
            <person name="Cho J.-C."/>
        </authorList>
    </citation>
    <scope>NUCLEOTIDE SEQUENCE [LARGE SCALE GENOMIC DNA]</scope>
    <source>
        <strain evidence="8 9">IMCC34852</strain>
    </source>
</reference>
<evidence type="ECO:0000256" key="4">
    <source>
        <dbReference type="ARBA" id="ARBA00022801"/>
    </source>
</evidence>
<dbReference type="GO" id="GO:0004630">
    <property type="term" value="F:phospholipase D activity"/>
    <property type="evidence" value="ECO:0007669"/>
    <property type="project" value="UniProtKB-EC"/>
</dbReference>
<dbReference type="GO" id="GO:0006793">
    <property type="term" value="P:phosphorus metabolic process"/>
    <property type="evidence" value="ECO:0007669"/>
    <property type="project" value="UniProtKB-ARBA"/>
</dbReference>
<dbReference type="GO" id="GO:0016042">
    <property type="term" value="P:lipid catabolic process"/>
    <property type="evidence" value="ECO:0007669"/>
    <property type="project" value="UniProtKB-KW"/>
</dbReference>
<dbReference type="SUPFAM" id="SSF56024">
    <property type="entry name" value="Phospholipase D/nuclease"/>
    <property type="match status" value="2"/>
</dbReference>
<dbReference type="EC" id="3.1.4.4" evidence="3"/>
<gene>
    <name evidence="8" type="ORF">HKT18_05025</name>
</gene>
<dbReference type="InterPro" id="IPR025202">
    <property type="entry name" value="PLD-like_dom"/>
</dbReference>
<evidence type="ECO:0000259" key="7">
    <source>
        <dbReference type="PROSITE" id="PS50035"/>
    </source>
</evidence>
<keyword evidence="5" id="KW-0442">Lipid degradation</keyword>
<dbReference type="Pfam" id="PF13091">
    <property type="entry name" value="PLDc_2"/>
    <property type="match status" value="1"/>
</dbReference>
<evidence type="ECO:0000313" key="8">
    <source>
        <dbReference type="EMBL" id="NNT71576.1"/>
    </source>
</evidence>
<dbReference type="InterPro" id="IPR057905">
    <property type="entry name" value="Nal1_N"/>
</dbReference>
<sequence>MNSNSLIMESLDRPFSKNDKRSLRDLVATVKEFKATHSNFSNFLSAKPGYKYVEGEITNIPAILVTVSEKVMINNLTKSEKLPDEFQGYDIEVVEASPKEKIRFQPYYNKSLISDFASQLEPSTLESLVLEKSELEVFTLEADSKVIGYKPPTNIKLEEVNAAMTILCHVSPEGGWKTLKPFLEGVENHLQVAIYDFTAPHITGTIRTLLEDNKSLKLVYDGKKASKLGKGTKINDIHEHVTIEDWKSIPDNKFENMKAWIGKAGICKLAYHTKVAVRDKKSFWLSSGNWQTSNQPALDFTADPNETVNYNREWHLVVSNEKLATIFHKFIDYDYKESGKKPVPKKFRSTFLPEVYTEVELFQEIKADNIRLFEPKEFSFAEDNPLKVQPILTPDNYIEHAKELIKSAKHSLYFQNQYITRKGENITAAYDELLGLLRDVTKNPAIDCKILLRTPYSSADRMEMLNDLQAIGFRMDSIKFMPNTHTKGIIVDGERILLGSHNWSNSGVEFNRDASLLIYNEDIAQYYQEIFEHDWENRIEIKRAKLFSLDETKLESFIPRKMVRVDWDEYFS</sequence>
<evidence type="ECO:0000256" key="6">
    <source>
        <dbReference type="ARBA" id="ARBA00023098"/>
    </source>
</evidence>
<comment type="similarity">
    <text evidence="2">Belongs to the phospholipase D family.</text>
</comment>
<comment type="catalytic activity">
    <reaction evidence="1">
        <text>a 1,2-diacyl-sn-glycero-3-phosphocholine + H2O = a 1,2-diacyl-sn-glycero-3-phosphate + choline + H(+)</text>
        <dbReference type="Rhea" id="RHEA:14445"/>
        <dbReference type="ChEBI" id="CHEBI:15354"/>
        <dbReference type="ChEBI" id="CHEBI:15377"/>
        <dbReference type="ChEBI" id="CHEBI:15378"/>
        <dbReference type="ChEBI" id="CHEBI:57643"/>
        <dbReference type="ChEBI" id="CHEBI:58608"/>
        <dbReference type="EC" id="3.1.4.4"/>
    </reaction>
</comment>
<evidence type="ECO:0000313" key="9">
    <source>
        <dbReference type="Proteomes" id="UP000536509"/>
    </source>
</evidence>
<keyword evidence="9" id="KW-1185">Reference proteome</keyword>
<evidence type="ECO:0000256" key="1">
    <source>
        <dbReference type="ARBA" id="ARBA00000798"/>
    </source>
</evidence>
<accession>A0A7Y3R832</accession>